<name>A0ABZ1C5B9_9FIRM</name>
<reference evidence="2 3" key="1">
    <citation type="journal article" date="2024" name="Front. Microbiol.">
        <title>Novel thermophilic genera Geochorda gen. nov. and Carboxydochorda gen. nov. from the deep terrestrial subsurface reveal the ecophysiological diversity in the class Limnochordia.</title>
        <authorList>
            <person name="Karnachuk O.V."/>
            <person name="Lukina A.P."/>
            <person name="Avakyan M.R."/>
            <person name="Kadnikov V.V."/>
            <person name="Begmatov S."/>
            <person name="Beletsky A.V."/>
            <person name="Vlasova K.G."/>
            <person name="Novikov A.A."/>
            <person name="Shcherbakova V.A."/>
            <person name="Mardanov A.V."/>
            <person name="Ravin N.V."/>
        </authorList>
    </citation>
    <scope>NUCLEOTIDE SEQUENCE [LARGE SCALE GENOMIC DNA]</scope>
    <source>
        <strain evidence="2 3">L945</strain>
    </source>
</reference>
<dbReference type="RefSeq" id="WP_324718258.1">
    <property type="nucleotide sequence ID" value="NZ_CP141615.1"/>
</dbReference>
<dbReference type="Gene3D" id="1.10.10.10">
    <property type="entry name" value="Winged helix-like DNA-binding domain superfamily/Winged helix DNA-binding domain"/>
    <property type="match status" value="1"/>
</dbReference>
<dbReference type="PANTHER" id="PTHR23131:SF4">
    <property type="entry name" value="METALLO-BETA-LACTAMASE SUPERFAMILY POTEIN"/>
    <property type="match status" value="1"/>
</dbReference>
<dbReference type="Pfam" id="PF21221">
    <property type="entry name" value="B_lactamase-like_C"/>
    <property type="match status" value="1"/>
</dbReference>
<keyword evidence="3" id="KW-1185">Reference proteome</keyword>
<dbReference type="InterPro" id="IPR048933">
    <property type="entry name" value="B_lactamase-like_C"/>
</dbReference>
<proteinExistence type="predicted"/>
<dbReference type="EMBL" id="CP141615">
    <property type="protein sequence ID" value="WRP18988.1"/>
    <property type="molecule type" value="Genomic_DNA"/>
</dbReference>
<dbReference type="Pfam" id="PF00753">
    <property type="entry name" value="Lactamase_B"/>
    <property type="match status" value="1"/>
</dbReference>
<evidence type="ECO:0000313" key="2">
    <source>
        <dbReference type="EMBL" id="WRP18988.1"/>
    </source>
</evidence>
<dbReference type="CDD" id="cd07725">
    <property type="entry name" value="TTHA1429-like_MBL-fold"/>
    <property type="match status" value="1"/>
</dbReference>
<evidence type="ECO:0000313" key="3">
    <source>
        <dbReference type="Proteomes" id="UP001332192"/>
    </source>
</evidence>
<dbReference type="Gene3D" id="3.60.15.10">
    <property type="entry name" value="Ribonuclease Z/Hydroxyacylglutathione hydrolase-like"/>
    <property type="match status" value="1"/>
</dbReference>
<sequence>MVHADPPHEEVFPGIWRVPIAIPVPLRYVNSYLIEGDAGWTVVDAGHHTPQAEARWEQVLGELGIGFADIEQIVVTHYHPDHIGCAGWLQQRCHAPVLILDKELPQVERFWDGGSDAGEAIEAQFVRHGVPGEVTRQLPAHHLQQVAMVHPLPRLTPLAEGSRIRVGRRSFEVLWTPGHSEGLLVLWEPDERLLVADDLILRPITPNISLWPHSRINPLIEYLRSLERVQQLPARLVLPGHRHPIEDLARRIDELRAHHRERLDRVEAIVSARAAAADGRGDLLATAWDVQLQLFGPQPELIGTRFAVAEALSHLEWLVEHGRLRHAVEEPVIRYAPA</sequence>
<dbReference type="Proteomes" id="UP001332192">
    <property type="component" value="Chromosome"/>
</dbReference>
<evidence type="ECO:0000259" key="1">
    <source>
        <dbReference type="SMART" id="SM00849"/>
    </source>
</evidence>
<organism evidence="2 3">
    <name type="scientific">Carboxydichorda subterranea</name>
    <dbReference type="NCBI Taxonomy" id="3109565"/>
    <lineage>
        <taxon>Bacteria</taxon>
        <taxon>Bacillati</taxon>
        <taxon>Bacillota</taxon>
        <taxon>Limnochordia</taxon>
        <taxon>Limnochordales</taxon>
        <taxon>Geochordaceae</taxon>
        <taxon>Carboxydichorda</taxon>
    </lineage>
</organism>
<dbReference type="SMART" id="SM00849">
    <property type="entry name" value="Lactamase_B"/>
    <property type="match status" value="1"/>
</dbReference>
<protein>
    <submittedName>
        <fullName evidence="2">MBL fold metallo-hydrolase</fullName>
    </submittedName>
</protein>
<dbReference type="InterPro" id="IPR050662">
    <property type="entry name" value="Sec-metab_biosynth-thioest"/>
</dbReference>
<gene>
    <name evidence="2" type="ORF">U7230_14345</name>
</gene>
<feature type="domain" description="Metallo-beta-lactamase" evidence="1">
    <location>
        <begin position="28"/>
        <end position="241"/>
    </location>
</feature>
<accession>A0ABZ1C5B9</accession>
<dbReference type="InterPro" id="IPR036866">
    <property type="entry name" value="RibonucZ/Hydroxyglut_hydro"/>
</dbReference>
<dbReference type="PANTHER" id="PTHR23131">
    <property type="entry name" value="ENDORIBONUCLEASE LACTB2"/>
    <property type="match status" value="1"/>
</dbReference>
<dbReference type="InterPro" id="IPR001279">
    <property type="entry name" value="Metallo-B-lactamas"/>
</dbReference>
<dbReference type="SUPFAM" id="SSF56281">
    <property type="entry name" value="Metallo-hydrolase/oxidoreductase"/>
    <property type="match status" value="1"/>
</dbReference>
<dbReference type="InterPro" id="IPR036388">
    <property type="entry name" value="WH-like_DNA-bd_sf"/>
</dbReference>